<dbReference type="GeneID" id="1449772"/>
<name>Q9YVS9_MSEPV</name>
<accession>Q9YVS9</accession>
<dbReference type="RefSeq" id="NP_048234.1">
    <property type="nucleotide sequence ID" value="NC_001993.1"/>
</dbReference>
<evidence type="ECO:0000313" key="2">
    <source>
        <dbReference type="EMBL" id="AAC97777.1"/>
    </source>
</evidence>
<dbReference type="Proteomes" id="UP000172353">
    <property type="component" value="Segment"/>
</dbReference>
<gene>
    <name evidence="2" type="primary">MSV163</name>
</gene>
<evidence type="ECO:0000256" key="1">
    <source>
        <dbReference type="SAM" id="Phobius"/>
    </source>
</evidence>
<feature type="transmembrane region" description="Helical" evidence="1">
    <location>
        <begin position="6"/>
        <end position="24"/>
    </location>
</feature>
<organismHost>
    <name type="scientific">Melanoplus sanguinipes</name>
    <name type="common">Migratory grasshopper</name>
    <dbReference type="NCBI Taxonomy" id="65742"/>
</organismHost>
<keyword evidence="1" id="KW-0472">Membrane</keyword>
<reference evidence="2 3" key="1">
    <citation type="journal article" date="1999" name="J. Virol.">
        <title>The genome of Melanoplus sanguinipes entomopoxvirus.</title>
        <authorList>
            <person name="Afonso C.L."/>
            <person name="Tulman E.R."/>
            <person name="Lu Z."/>
            <person name="Oma E."/>
            <person name="Kutish G.F."/>
            <person name="Rock D.L."/>
        </authorList>
    </citation>
    <scope>NUCLEOTIDE SEQUENCE [LARGE SCALE GENOMIC DNA]</scope>
    <source>
        <strain evidence="2">Tucson</strain>
    </source>
</reference>
<dbReference type="KEGG" id="vg:1449772"/>
<protein>
    <submittedName>
        <fullName evidence="2">Uncharacterized protein</fullName>
    </submittedName>
</protein>
<evidence type="ECO:0000313" key="3">
    <source>
        <dbReference type="Proteomes" id="UP000172353"/>
    </source>
</evidence>
<keyword evidence="1" id="KW-0812">Transmembrane</keyword>
<sequence>MYLLNILLIYIVFFIIGYTIIDYVSYLCDRYDKYVEQEKENQMQLWQSSIEEVIEPLKTKIDEIYEWLSEKK</sequence>
<keyword evidence="3" id="KW-1185">Reference proteome</keyword>
<dbReference type="PIR" id="T28324">
    <property type="entry name" value="T28324"/>
</dbReference>
<keyword evidence="1" id="KW-1133">Transmembrane helix</keyword>
<dbReference type="EMBL" id="AF063866">
    <property type="protein sequence ID" value="AAC97777.1"/>
    <property type="molecule type" value="Genomic_DNA"/>
</dbReference>
<proteinExistence type="predicted"/>
<organism evidence="2 3">
    <name type="scientific">Melanoplus sanguinipes entomopoxvirus</name>
    <name type="common">MsEPV</name>
    <dbReference type="NCBI Taxonomy" id="83191"/>
    <lineage>
        <taxon>Viruses</taxon>
        <taxon>Varidnaviria</taxon>
        <taxon>Bamfordvirae</taxon>
        <taxon>Nucleocytoviricota</taxon>
        <taxon>Pokkesviricetes</taxon>
        <taxon>Chitovirales</taxon>
        <taxon>Poxviridae</taxon>
        <taxon>Entomopoxvirinae</taxon>
        <taxon>Deltaentomopoxvirus</taxon>
        <taxon>Deltaentomopoxvirus msanguinipes</taxon>
    </lineage>
</organism>